<evidence type="ECO:0000313" key="1">
    <source>
        <dbReference type="EMBL" id="MBB6254491.1"/>
    </source>
</evidence>
<dbReference type="GO" id="GO:0009399">
    <property type="term" value="P:nitrogen fixation"/>
    <property type="evidence" value="ECO:0007669"/>
    <property type="project" value="InterPro"/>
</dbReference>
<keyword evidence="2" id="KW-1185">Reference proteome</keyword>
<dbReference type="EMBL" id="JACIIZ010000017">
    <property type="protein sequence ID" value="MBB6254491.1"/>
    <property type="molecule type" value="Genomic_DNA"/>
</dbReference>
<dbReference type="AlphaFoldDB" id="A0A7X0EGV7"/>
<organism evidence="1 2">
    <name type="scientific">Nitrospirillum iridis</name>
    <dbReference type="NCBI Taxonomy" id="765888"/>
    <lineage>
        <taxon>Bacteria</taxon>
        <taxon>Pseudomonadati</taxon>
        <taxon>Pseudomonadota</taxon>
        <taxon>Alphaproteobacteria</taxon>
        <taxon>Rhodospirillales</taxon>
        <taxon>Azospirillaceae</taxon>
        <taxon>Nitrospirillum</taxon>
    </lineage>
</organism>
<gene>
    <name evidence="1" type="ORF">FHS74_005080</name>
</gene>
<accession>A0A7X0EGV7</accession>
<proteinExistence type="predicted"/>
<dbReference type="Pfam" id="PF04891">
    <property type="entry name" value="NifQ"/>
    <property type="match status" value="1"/>
</dbReference>
<sequence>MTRMGAPDIYARLMAGADGGHDAFDRHVVASILSLAWVEAARDGSPLPAWVGLAPSALEGMVAGLFPAASAILEPASVPLAVLGDDEAAVRDLLWMYASEGSPLQRDLSAMIARRCTRPNHLWQDLGLRDRGELSRLMRRHFKPLAERNSQDMKWKKFLYRMICRSEGFSLCSAPVCSDCDDFDICFGAEDGEAILAHIRSGRSLAV</sequence>
<reference evidence="1 2" key="1">
    <citation type="submission" date="2020-08" db="EMBL/GenBank/DDBJ databases">
        <title>Genomic Encyclopedia of Type Strains, Phase IV (KMG-IV): sequencing the most valuable type-strain genomes for metagenomic binning, comparative biology and taxonomic classification.</title>
        <authorList>
            <person name="Goeker M."/>
        </authorList>
    </citation>
    <scope>NUCLEOTIDE SEQUENCE [LARGE SCALE GENOMIC DNA]</scope>
    <source>
        <strain evidence="1 2">DSM 22198</strain>
    </source>
</reference>
<dbReference type="GO" id="GO:0030151">
    <property type="term" value="F:molybdenum ion binding"/>
    <property type="evidence" value="ECO:0007669"/>
    <property type="project" value="InterPro"/>
</dbReference>
<dbReference type="InterPro" id="IPR006975">
    <property type="entry name" value="NifQ"/>
</dbReference>
<name>A0A7X0EGV7_9PROT</name>
<protein>
    <submittedName>
        <fullName evidence="1">Nitrogen fixation protein NifQ</fullName>
    </submittedName>
</protein>
<evidence type="ECO:0000313" key="2">
    <source>
        <dbReference type="Proteomes" id="UP000539175"/>
    </source>
</evidence>
<dbReference type="Proteomes" id="UP000539175">
    <property type="component" value="Unassembled WGS sequence"/>
</dbReference>
<comment type="caution">
    <text evidence="1">The sequence shown here is derived from an EMBL/GenBank/DDBJ whole genome shotgun (WGS) entry which is preliminary data.</text>
</comment>